<dbReference type="Proteomes" id="UP001189429">
    <property type="component" value="Unassembled WGS sequence"/>
</dbReference>
<evidence type="ECO:0000313" key="4">
    <source>
        <dbReference type="Proteomes" id="UP001189429"/>
    </source>
</evidence>
<feature type="compositionally biased region" description="Low complexity" evidence="1">
    <location>
        <begin position="309"/>
        <end position="320"/>
    </location>
</feature>
<feature type="compositionally biased region" description="Low complexity" evidence="1">
    <location>
        <begin position="209"/>
        <end position="234"/>
    </location>
</feature>
<organism evidence="3 4">
    <name type="scientific">Prorocentrum cordatum</name>
    <dbReference type="NCBI Taxonomy" id="2364126"/>
    <lineage>
        <taxon>Eukaryota</taxon>
        <taxon>Sar</taxon>
        <taxon>Alveolata</taxon>
        <taxon>Dinophyceae</taxon>
        <taxon>Prorocentrales</taxon>
        <taxon>Prorocentraceae</taxon>
        <taxon>Prorocentrum</taxon>
    </lineage>
</organism>
<accession>A0ABN9ST54</accession>
<feature type="compositionally biased region" description="Low complexity" evidence="1">
    <location>
        <begin position="330"/>
        <end position="361"/>
    </location>
</feature>
<reference evidence="3" key="1">
    <citation type="submission" date="2023-10" db="EMBL/GenBank/DDBJ databases">
        <authorList>
            <person name="Chen Y."/>
            <person name="Shah S."/>
            <person name="Dougan E. K."/>
            <person name="Thang M."/>
            <person name="Chan C."/>
        </authorList>
    </citation>
    <scope>NUCLEOTIDE SEQUENCE [LARGE SCALE GENOMIC DNA]</scope>
</reference>
<feature type="non-terminal residue" evidence="3">
    <location>
        <position position="1"/>
    </location>
</feature>
<sequence>SPVGGPVLGRPPKARRSSSFSSPVLLLLLLLFLGPPLVAETWAPGPGPSSSRSGSMATGSKALQSTCAYIEKVAGEVRGRVQQNKVPSPDQLASYVKQVVDQLQKLTKGAPQSIKDRMSGPWGGLYDFAGNRPLKPMTVHQFLEVLEALEADFGAPAVPEDGVKGAAPAVASPAASAPAGCKGGAAAAAAPASGKGGAVAAAGKGGVPAAAAPAASKGGTPAAGKGGAPAAAAKGGAGVAGGAHAAPAGAAAPAKGGSAGSPAKGASAGKGGGGYPPQAARGPGPSRVTRGRTVQCSVFPRSGLEARRWAPAGDAGRAGRAPGGGGSAPGGASAYSPGEPVAPAQAPSSAPLGGPGEPAAPWLCPPRPALPARSGGPGEVVPREAFELEGAEVEYRRCAWRRAAEIFAELSRMSSWQRRPIRVRDRETRESKEACYPRRWMGAGPSGWWTGSLGSGLTPSGALAASASAGQTFQSSSTREAHCGLAQRLGRCLKDGLLSRSPRRQG</sequence>
<keyword evidence="2" id="KW-0732">Signal</keyword>
<name>A0ABN9ST54_9DINO</name>
<feature type="chain" id="PRO_5046339458" evidence="2">
    <location>
        <begin position="40"/>
        <end position="506"/>
    </location>
</feature>
<evidence type="ECO:0000256" key="2">
    <source>
        <dbReference type="SAM" id="SignalP"/>
    </source>
</evidence>
<gene>
    <name evidence="3" type="ORF">PCOR1329_LOCUS32358</name>
</gene>
<feature type="signal peptide" evidence="2">
    <location>
        <begin position="1"/>
        <end position="39"/>
    </location>
</feature>
<evidence type="ECO:0000256" key="1">
    <source>
        <dbReference type="SAM" id="MobiDB-lite"/>
    </source>
</evidence>
<protein>
    <submittedName>
        <fullName evidence="3">Uncharacterized protein</fullName>
    </submittedName>
</protein>
<feature type="compositionally biased region" description="Low complexity" evidence="1">
    <location>
        <begin position="242"/>
        <end position="267"/>
    </location>
</feature>
<evidence type="ECO:0000313" key="3">
    <source>
        <dbReference type="EMBL" id="CAK0835451.1"/>
    </source>
</evidence>
<dbReference type="EMBL" id="CAUYUJ010013091">
    <property type="protein sequence ID" value="CAK0835451.1"/>
    <property type="molecule type" value="Genomic_DNA"/>
</dbReference>
<proteinExistence type="predicted"/>
<keyword evidence="4" id="KW-1185">Reference proteome</keyword>
<comment type="caution">
    <text evidence="3">The sequence shown here is derived from an EMBL/GenBank/DDBJ whole genome shotgun (WGS) entry which is preliminary data.</text>
</comment>
<feature type="region of interest" description="Disordered" evidence="1">
    <location>
        <begin position="209"/>
        <end position="377"/>
    </location>
</feature>